<protein>
    <submittedName>
        <fullName evidence="1">Uncharacterized protein</fullName>
    </submittedName>
</protein>
<evidence type="ECO:0000313" key="1">
    <source>
        <dbReference type="EMBL" id="KAK8967655.1"/>
    </source>
</evidence>
<accession>A0ABR2MW19</accession>
<keyword evidence="2" id="KW-1185">Reference proteome</keyword>
<comment type="caution">
    <text evidence="1">The sequence shown here is derived from an EMBL/GenBank/DDBJ whole genome shotgun (WGS) entry which is preliminary data.</text>
</comment>
<evidence type="ECO:0000313" key="2">
    <source>
        <dbReference type="Proteomes" id="UP001412067"/>
    </source>
</evidence>
<dbReference type="Proteomes" id="UP001412067">
    <property type="component" value="Unassembled WGS sequence"/>
</dbReference>
<reference evidence="1 2" key="1">
    <citation type="journal article" date="2022" name="Nat. Plants">
        <title>Genomes of leafy and leafless Platanthera orchids illuminate the evolution of mycoheterotrophy.</title>
        <authorList>
            <person name="Li M.H."/>
            <person name="Liu K.W."/>
            <person name="Li Z."/>
            <person name="Lu H.C."/>
            <person name="Ye Q.L."/>
            <person name="Zhang D."/>
            <person name="Wang J.Y."/>
            <person name="Li Y.F."/>
            <person name="Zhong Z.M."/>
            <person name="Liu X."/>
            <person name="Yu X."/>
            <person name="Liu D.K."/>
            <person name="Tu X.D."/>
            <person name="Liu B."/>
            <person name="Hao Y."/>
            <person name="Liao X.Y."/>
            <person name="Jiang Y.T."/>
            <person name="Sun W.H."/>
            <person name="Chen J."/>
            <person name="Chen Y.Q."/>
            <person name="Ai Y."/>
            <person name="Zhai J.W."/>
            <person name="Wu S.S."/>
            <person name="Zhou Z."/>
            <person name="Hsiao Y.Y."/>
            <person name="Wu W.L."/>
            <person name="Chen Y.Y."/>
            <person name="Lin Y.F."/>
            <person name="Hsu J.L."/>
            <person name="Li C.Y."/>
            <person name="Wang Z.W."/>
            <person name="Zhao X."/>
            <person name="Zhong W.Y."/>
            <person name="Ma X.K."/>
            <person name="Ma L."/>
            <person name="Huang J."/>
            <person name="Chen G.Z."/>
            <person name="Huang M.Z."/>
            <person name="Huang L."/>
            <person name="Peng D.H."/>
            <person name="Luo Y.B."/>
            <person name="Zou S.Q."/>
            <person name="Chen S.P."/>
            <person name="Lan S."/>
            <person name="Tsai W.C."/>
            <person name="Van de Peer Y."/>
            <person name="Liu Z.J."/>
        </authorList>
    </citation>
    <scope>NUCLEOTIDE SEQUENCE [LARGE SCALE GENOMIC DNA]</scope>
    <source>
        <strain evidence="1">Lor288</strain>
    </source>
</reference>
<proteinExistence type="predicted"/>
<name>A0ABR2MW19_9ASPA</name>
<gene>
    <name evidence="1" type="ORF">KSP40_PGU017033</name>
</gene>
<sequence length="116" mass="13137">MYDSRLLMVPRDHQLCVVGWIVEGRGVVSSVHFAYHVTQWTFALSIAGLEHTLEAVPNENLSRPTEVYCLVKWIPTAEDEVTDIIVILYEVISILDAVVCLLKKGFLQCYPKCTEV</sequence>
<organism evidence="1 2">
    <name type="scientific">Platanthera guangdongensis</name>
    <dbReference type="NCBI Taxonomy" id="2320717"/>
    <lineage>
        <taxon>Eukaryota</taxon>
        <taxon>Viridiplantae</taxon>
        <taxon>Streptophyta</taxon>
        <taxon>Embryophyta</taxon>
        <taxon>Tracheophyta</taxon>
        <taxon>Spermatophyta</taxon>
        <taxon>Magnoliopsida</taxon>
        <taxon>Liliopsida</taxon>
        <taxon>Asparagales</taxon>
        <taxon>Orchidaceae</taxon>
        <taxon>Orchidoideae</taxon>
        <taxon>Orchideae</taxon>
        <taxon>Orchidinae</taxon>
        <taxon>Platanthera</taxon>
    </lineage>
</organism>
<dbReference type="EMBL" id="JBBWWR010000004">
    <property type="protein sequence ID" value="KAK8967655.1"/>
    <property type="molecule type" value="Genomic_DNA"/>
</dbReference>